<dbReference type="PROSITE" id="PS51863">
    <property type="entry name" value="LCN_CSAB"/>
    <property type="match status" value="1"/>
</dbReference>
<dbReference type="InterPro" id="IPR003614">
    <property type="entry name" value="Knottins"/>
</dbReference>
<evidence type="ECO:0000259" key="5">
    <source>
        <dbReference type="PROSITE" id="PS51863"/>
    </source>
</evidence>
<keyword evidence="4" id="KW-0732">Signal</keyword>
<dbReference type="GO" id="GO:0006952">
    <property type="term" value="P:defense response"/>
    <property type="evidence" value="ECO:0007669"/>
    <property type="project" value="InterPro"/>
</dbReference>
<feature type="chain" id="PRO_5012610587" description="LCN-type CS-alpha/beta domain-containing protein" evidence="4">
    <location>
        <begin position="16"/>
        <end position="82"/>
    </location>
</feature>
<organism evidence="6">
    <name type="scientific">Isometrus maculatus</name>
    <name type="common">Lesser brown scorpion</name>
    <name type="synonym">Scorpio maculatus</name>
    <dbReference type="NCBI Taxonomy" id="497827"/>
    <lineage>
        <taxon>Eukaryota</taxon>
        <taxon>Metazoa</taxon>
        <taxon>Ecdysozoa</taxon>
        <taxon>Arthropoda</taxon>
        <taxon>Chelicerata</taxon>
        <taxon>Arachnida</taxon>
        <taxon>Scorpiones</taxon>
        <taxon>Buthida</taxon>
        <taxon>Buthoidea</taxon>
        <taxon>Buthidae</taxon>
        <taxon>Isometrus</taxon>
    </lineage>
</organism>
<protein>
    <recommendedName>
        <fullName evidence="5">LCN-type CS-alpha/beta domain-containing protein</fullName>
    </recommendedName>
</protein>
<dbReference type="PRINTS" id="PR00285">
    <property type="entry name" value="SCORPNTOXIN"/>
</dbReference>
<dbReference type="SMART" id="SM00505">
    <property type="entry name" value="Knot1"/>
    <property type="match status" value="1"/>
</dbReference>
<evidence type="ECO:0000313" key="6">
    <source>
        <dbReference type="EMBL" id="ACD11881.1"/>
    </source>
</evidence>
<dbReference type="CDD" id="cd23106">
    <property type="entry name" value="neurotoxins_LC_scorpion"/>
    <property type="match status" value="1"/>
</dbReference>
<dbReference type="AlphaFoldDB" id="A0A0U1S623"/>
<dbReference type="SUPFAM" id="SSF57095">
    <property type="entry name" value="Scorpion toxin-like"/>
    <property type="match status" value="1"/>
</dbReference>
<dbReference type="Pfam" id="PF00537">
    <property type="entry name" value="Toxin_3"/>
    <property type="match status" value="1"/>
</dbReference>
<sequence>LFLLISLSLLTAVYSKNGYLMDDNGCKILCSVGTSFCDEACKAKNAKYGYCYSHHVALGCWCEGFPEDAAVWTPETNTCNGK</sequence>
<dbReference type="GO" id="GO:0019871">
    <property type="term" value="F:sodium channel inhibitor activity"/>
    <property type="evidence" value="ECO:0007669"/>
    <property type="project" value="InterPro"/>
</dbReference>
<keyword evidence="2" id="KW-0964">Secreted</keyword>
<keyword evidence="3" id="KW-1015">Disulfide bond</keyword>
<dbReference type="InterPro" id="IPR018218">
    <property type="entry name" value="Scorpion_toxinL"/>
</dbReference>
<dbReference type="Gene3D" id="3.30.30.10">
    <property type="entry name" value="Knottin, scorpion toxin-like"/>
    <property type="match status" value="1"/>
</dbReference>
<dbReference type="InterPro" id="IPR002061">
    <property type="entry name" value="Scorpion_toxinL/defensin"/>
</dbReference>
<comment type="subcellular location">
    <subcellularLocation>
        <location evidence="1">Secreted</location>
    </subcellularLocation>
</comment>
<dbReference type="InterPro" id="IPR036574">
    <property type="entry name" value="Scorpion_toxin-like_sf"/>
</dbReference>
<dbReference type="GO" id="GO:0005576">
    <property type="term" value="C:extracellular region"/>
    <property type="evidence" value="ECO:0007669"/>
    <property type="project" value="UniProtKB-SubCell"/>
</dbReference>
<dbReference type="InterPro" id="IPR044062">
    <property type="entry name" value="LCN-type_CS_alpha_beta_dom"/>
</dbReference>
<evidence type="ECO:0000256" key="4">
    <source>
        <dbReference type="SAM" id="SignalP"/>
    </source>
</evidence>
<dbReference type="GO" id="GO:0090729">
    <property type="term" value="F:toxin activity"/>
    <property type="evidence" value="ECO:0007669"/>
    <property type="project" value="InterPro"/>
</dbReference>
<proteinExistence type="evidence at transcript level"/>
<reference evidence="6" key="1">
    <citation type="submission" date="2007-10" db="EMBL/GenBank/DDBJ databases">
        <title>Classification and functional annotation of ESTs from venom glands of Isometrus maculatus.</title>
        <authorList>
            <person name="Li W."/>
            <person name="Ma Y."/>
            <person name="Zhao R."/>
            <person name="Cao Z."/>
        </authorList>
    </citation>
    <scope>NUCLEOTIDE SEQUENCE</scope>
    <source>
        <tissue evidence="6">Venom gland</tissue>
    </source>
</reference>
<evidence type="ECO:0000256" key="2">
    <source>
        <dbReference type="ARBA" id="ARBA00022525"/>
    </source>
</evidence>
<feature type="non-terminal residue" evidence="6">
    <location>
        <position position="1"/>
    </location>
</feature>
<name>A0A0U1S623_ISOMC</name>
<accession>A0A0U1S623</accession>
<feature type="signal peptide" evidence="4">
    <location>
        <begin position="1"/>
        <end position="15"/>
    </location>
</feature>
<evidence type="ECO:0000256" key="3">
    <source>
        <dbReference type="ARBA" id="ARBA00023157"/>
    </source>
</evidence>
<evidence type="ECO:0000256" key="1">
    <source>
        <dbReference type="ARBA" id="ARBA00004613"/>
    </source>
</evidence>
<dbReference type="EMBL" id="EU252301">
    <property type="protein sequence ID" value="ACD11881.1"/>
    <property type="molecule type" value="mRNA"/>
</dbReference>
<feature type="domain" description="LCN-type CS-alpha/beta" evidence="5">
    <location>
        <begin position="16"/>
        <end position="80"/>
    </location>
</feature>